<evidence type="ECO:0000256" key="2">
    <source>
        <dbReference type="RuleBase" id="RU003567"/>
    </source>
</evidence>
<dbReference type="GO" id="GO:0004252">
    <property type="term" value="F:serine-type endopeptidase activity"/>
    <property type="evidence" value="ECO:0007669"/>
    <property type="project" value="InterPro"/>
</dbReference>
<dbReference type="OrthoDB" id="1408931at2"/>
<dbReference type="PANTHER" id="PTHR10381">
    <property type="entry name" value="ATP-DEPENDENT CLP PROTEASE PROTEOLYTIC SUBUNIT"/>
    <property type="match status" value="1"/>
</dbReference>
<gene>
    <name evidence="3" type="ORF">EAH69_09775</name>
</gene>
<keyword evidence="4" id="KW-1185">Reference proteome</keyword>
<dbReference type="PANTHER" id="PTHR10381:SF11">
    <property type="entry name" value="ATP-DEPENDENT CLP PROTEASE PROTEOLYTIC SUBUNIT, MITOCHONDRIAL"/>
    <property type="match status" value="1"/>
</dbReference>
<dbReference type="InterPro" id="IPR029045">
    <property type="entry name" value="ClpP/crotonase-like_dom_sf"/>
</dbReference>
<dbReference type="GO" id="GO:0006515">
    <property type="term" value="P:protein quality control for misfolded or incompletely synthesized proteins"/>
    <property type="evidence" value="ECO:0007669"/>
    <property type="project" value="TreeGrafter"/>
</dbReference>
<protein>
    <recommendedName>
        <fullName evidence="2">ATP-dependent Clp protease proteolytic subunit</fullName>
    </recommendedName>
</protein>
<dbReference type="AlphaFoldDB" id="A0A3L9M7S4"/>
<evidence type="ECO:0000256" key="1">
    <source>
        <dbReference type="ARBA" id="ARBA00007039"/>
    </source>
</evidence>
<proteinExistence type="inferred from homology"/>
<dbReference type="EMBL" id="RDOJ01000013">
    <property type="protein sequence ID" value="RLZ08593.1"/>
    <property type="molecule type" value="Genomic_DNA"/>
</dbReference>
<reference evidence="3 4" key="1">
    <citation type="submission" date="2018-10" db="EMBL/GenBank/DDBJ databases">
        <authorList>
            <person name="Chen X."/>
        </authorList>
    </citation>
    <scope>NUCLEOTIDE SEQUENCE [LARGE SCALE GENOMIC DNA]</scope>
    <source>
        <strain evidence="3 4">YIM 102668</strain>
    </source>
</reference>
<organism evidence="3 4">
    <name type="scientific">Faecalibacter macacae</name>
    <dbReference type="NCBI Taxonomy" id="1859289"/>
    <lineage>
        <taxon>Bacteria</taxon>
        <taxon>Pseudomonadati</taxon>
        <taxon>Bacteroidota</taxon>
        <taxon>Flavobacteriia</taxon>
        <taxon>Flavobacteriales</taxon>
        <taxon>Weeksellaceae</taxon>
        <taxon>Faecalibacter</taxon>
    </lineage>
</organism>
<evidence type="ECO:0000313" key="3">
    <source>
        <dbReference type="EMBL" id="RLZ08593.1"/>
    </source>
</evidence>
<dbReference type="Pfam" id="PF00574">
    <property type="entry name" value="CLP_protease"/>
    <property type="match status" value="1"/>
</dbReference>
<dbReference type="GO" id="GO:0009368">
    <property type="term" value="C:endopeptidase Clp complex"/>
    <property type="evidence" value="ECO:0007669"/>
    <property type="project" value="TreeGrafter"/>
</dbReference>
<accession>A0A3L9M7S4</accession>
<dbReference type="InterPro" id="IPR023562">
    <property type="entry name" value="ClpP/TepA"/>
</dbReference>
<dbReference type="Gene3D" id="3.90.226.10">
    <property type="entry name" value="2-enoyl-CoA Hydratase, Chain A, domain 1"/>
    <property type="match status" value="1"/>
</dbReference>
<comment type="caution">
    <text evidence="3">The sequence shown here is derived from an EMBL/GenBank/DDBJ whole genome shotgun (WGS) entry which is preliminary data.</text>
</comment>
<name>A0A3L9M7S4_9FLAO</name>
<dbReference type="Proteomes" id="UP000275348">
    <property type="component" value="Unassembled WGS sequence"/>
</dbReference>
<comment type="similarity">
    <text evidence="1 2">Belongs to the peptidase S14 family.</text>
</comment>
<dbReference type="SUPFAM" id="SSF52096">
    <property type="entry name" value="ClpP/crotonase"/>
    <property type="match status" value="1"/>
</dbReference>
<dbReference type="CDD" id="cd07016">
    <property type="entry name" value="S14_ClpP_1"/>
    <property type="match status" value="1"/>
</dbReference>
<dbReference type="PRINTS" id="PR00127">
    <property type="entry name" value="CLPPROTEASEP"/>
</dbReference>
<dbReference type="GO" id="GO:0051117">
    <property type="term" value="F:ATPase binding"/>
    <property type="evidence" value="ECO:0007669"/>
    <property type="project" value="TreeGrafter"/>
</dbReference>
<dbReference type="InterPro" id="IPR001907">
    <property type="entry name" value="ClpP"/>
</dbReference>
<sequence>MFSKSVKTKKLKREKINIVAAASQQSKLVVEASSSEGLATIRIIDRISEYSDNSANSIRALIDGFVSRGVNKATIYINSRGGSVFEASEIINELNKIEVQEIVVGAIAASAATRILVEYPGKVKAYATSQFMIHKPMMGTYGNEDQIEGELKMLKNSTVDYRQAYAKAFNMTEDEIDELWKSDYWMNATEAKSKGLIAEVIQTDQEIKAEDVALLEACGAPVIPEVSNSKSNYMDRDKLISKLGLSADATDEQIEAALDAAQTKAQTADTLAAEAQQSKETIAEALVNENFAKKKFTADAKAHWKALAVADYNGTKAVLDAMPAVEKPNPGVDANAGNGQVNAHKDWTLDDYLSKDPQAYEQLKIDNPARAEELERQYFNS</sequence>
<dbReference type="GO" id="GO:0004176">
    <property type="term" value="F:ATP-dependent peptidase activity"/>
    <property type="evidence" value="ECO:0007669"/>
    <property type="project" value="InterPro"/>
</dbReference>
<evidence type="ECO:0000313" key="4">
    <source>
        <dbReference type="Proteomes" id="UP000275348"/>
    </source>
</evidence>